<evidence type="ECO:0000313" key="3">
    <source>
        <dbReference type="Proteomes" id="UP001295794"/>
    </source>
</evidence>
<evidence type="ECO:0000313" key="2">
    <source>
        <dbReference type="EMBL" id="CAK5280887.1"/>
    </source>
</evidence>
<dbReference type="EMBL" id="CAVNYO010000440">
    <property type="protein sequence ID" value="CAK5280887.1"/>
    <property type="molecule type" value="Genomic_DNA"/>
</dbReference>
<reference evidence="1" key="1">
    <citation type="submission" date="2023-11" db="EMBL/GenBank/DDBJ databases">
        <authorList>
            <person name="De Vega J J."/>
            <person name="De Vega J J."/>
        </authorList>
    </citation>
    <scope>NUCLEOTIDE SEQUENCE</scope>
</reference>
<dbReference type="AlphaFoldDB" id="A0AAD2GYK6"/>
<organism evidence="1 3">
    <name type="scientific">Mycena citricolor</name>
    <dbReference type="NCBI Taxonomy" id="2018698"/>
    <lineage>
        <taxon>Eukaryota</taxon>
        <taxon>Fungi</taxon>
        <taxon>Dikarya</taxon>
        <taxon>Basidiomycota</taxon>
        <taxon>Agaricomycotina</taxon>
        <taxon>Agaricomycetes</taxon>
        <taxon>Agaricomycetidae</taxon>
        <taxon>Agaricales</taxon>
        <taxon>Marasmiineae</taxon>
        <taxon>Mycenaceae</taxon>
        <taxon>Mycena</taxon>
    </lineage>
</organism>
<dbReference type="Proteomes" id="UP001295794">
    <property type="component" value="Unassembled WGS sequence"/>
</dbReference>
<comment type="caution">
    <text evidence="1">The sequence shown here is derived from an EMBL/GenBank/DDBJ whole genome shotgun (WGS) entry which is preliminary data.</text>
</comment>
<protein>
    <submittedName>
        <fullName evidence="1">Uncharacterized protein</fullName>
    </submittedName>
</protein>
<dbReference type="EMBL" id="CAVNYO010000096">
    <property type="protein sequence ID" value="CAK5265642.1"/>
    <property type="molecule type" value="Genomic_DNA"/>
</dbReference>
<accession>A0AAD2GYK6</accession>
<keyword evidence="3" id="KW-1185">Reference proteome</keyword>
<evidence type="ECO:0000313" key="1">
    <source>
        <dbReference type="EMBL" id="CAK5265642.1"/>
    </source>
</evidence>
<sequence>MWVGRYGLLEGPECIFKVTDASAERRNTVVQVFCVREDHSMLEFEKLHLEKARWKAYRRRVGLQSVRTYRSTPSASSFVSAADPQHSVNLIPRDTFSTRDLSHEFTSRQLSQVSLTHGSVATKFQTTTFSA</sequence>
<name>A0AAD2GYK6_9AGAR</name>
<proteinExistence type="predicted"/>
<gene>
    <name evidence="2" type="ORF">MYCIT1_LOCUS31600</name>
    <name evidence="1" type="ORF">MYCIT1_LOCUS6786</name>
</gene>